<evidence type="ECO:0000313" key="4">
    <source>
        <dbReference type="EMBL" id="EFJ52199.1"/>
    </source>
</evidence>
<accession>D8TK75</accession>
<dbReference type="InterPro" id="IPR051362">
    <property type="entry name" value="WD_repeat_creC_regulators"/>
</dbReference>
<evidence type="ECO:0000256" key="3">
    <source>
        <dbReference type="SAM" id="MobiDB-lite"/>
    </source>
</evidence>
<sequence length="301" mass="31079">MSQTHITGEGSGKFLSLGSSSKSQSPSSTIAISGGGINDVAVSPDGRQLAAACRDGALRLIDIGTGTVVGGFCSYYGALLCCAFSPDGKYVATGGEDDMVAVYGIQERYPVVHGEGHRSWVSRVAWDPWAGSEPGTGSRAGLSEQLAPSTRIYRLGSAGQDCQLCLWDMQAPSEGDISSSAAMLAQMSVLGGGGMKRNGSIANLGGGRGGDGGGGVGGGGLGPVNTTTLHDRKISLGKSSSGICPSLPRMDMYIIQPIMEHKIHLEPMSDLLFTADAIFTADHTGSIRTWLRPVEGEPPEE</sequence>
<dbReference type="RefSeq" id="XP_002946973.1">
    <property type="nucleotide sequence ID" value="XM_002946927.1"/>
</dbReference>
<dbReference type="InterPro" id="IPR015943">
    <property type="entry name" value="WD40/YVTN_repeat-like_dom_sf"/>
</dbReference>
<organism evidence="5">
    <name type="scientific">Volvox carteri f. nagariensis</name>
    <dbReference type="NCBI Taxonomy" id="3068"/>
    <lineage>
        <taxon>Eukaryota</taxon>
        <taxon>Viridiplantae</taxon>
        <taxon>Chlorophyta</taxon>
        <taxon>core chlorophytes</taxon>
        <taxon>Chlorophyceae</taxon>
        <taxon>CS clade</taxon>
        <taxon>Chlamydomonadales</taxon>
        <taxon>Volvocaceae</taxon>
        <taxon>Volvox</taxon>
    </lineage>
</organism>
<dbReference type="InParanoid" id="D8TK75"/>
<dbReference type="STRING" id="3068.D8TK75"/>
<dbReference type="OrthoDB" id="3367at2759"/>
<keyword evidence="5" id="KW-1185">Reference proteome</keyword>
<name>D8TK75_VOLCA</name>
<keyword evidence="2" id="KW-0677">Repeat</keyword>
<dbReference type="Pfam" id="PF00400">
    <property type="entry name" value="WD40"/>
    <property type="match status" value="2"/>
</dbReference>
<dbReference type="PANTHER" id="PTHR14107">
    <property type="entry name" value="WD REPEAT PROTEIN"/>
    <property type="match status" value="1"/>
</dbReference>
<proteinExistence type="predicted"/>
<dbReference type="Proteomes" id="UP000001058">
    <property type="component" value="Unassembled WGS sequence"/>
</dbReference>
<gene>
    <name evidence="4" type="ORF">VOLCADRAFT_87114</name>
</gene>
<feature type="region of interest" description="Disordered" evidence="3">
    <location>
        <begin position="1"/>
        <end position="29"/>
    </location>
</feature>
<reference evidence="4 5" key="1">
    <citation type="journal article" date="2010" name="Science">
        <title>Genomic analysis of organismal complexity in the multicellular green alga Volvox carteri.</title>
        <authorList>
            <person name="Prochnik S.E."/>
            <person name="Umen J."/>
            <person name="Nedelcu A.M."/>
            <person name="Hallmann A."/>
            <person name="Miller S.M."/>
            <person name="Nishii I."/>
            <person name="Ferris P."/>
            <person name="Kuo A."/>
            <person name="Mitros T."/>
            <person name="Fritz-Laylin L.K."/>
            <person name="Hellsten U."/>
            <person name="Chapman J."/>
            <person name="Simakov O."/>
            <person name="Rensing S.A."/>
            <person name="Terry A."/>
            <person name="Pangilinan J."/>
            <person name="Kapitonov V."/>
            <person name="Jurka J."/>
            <person name="Salamov A."/>
            <person name="Shapiro H."/>
            <person name="Schmutz J."/>
            <person name="Grimwood J."/>
            <person name="Lindquist E."/>
            <person name="Lucas S."/>
            <person name="Grigoriev I.V."/>
            <person name="Schmitt R."/>
            <person name="Kirk D."/>
            <person name="Rokhsar D.S."/>
        </authorList>
    </citation>
    <scope>NUCLEOTIDE SEQUENCE [LARGE SCALE GENOMIC DNA]</scope>
    <source>
        <strain evidence="5">f. Nagariensis / Eve</strain>
    </source>
</reference>
<feature type="compositionally biased region" description="Low complexity" evidence="3">
    <location>
        <begin position="12"/>
        <end position="29"/>
    </location>
</feature>
<dbReference type="SUPFAM" id="SSF50978">
    <property type="entry name" value="WD40 repeat-like"/>
    <property type="match status" value="1"/>
</dbReference>
<dbReference type="AlphaFoldDB" id="D8TK75"/>
<dbReference type="Gene3D" id="2.130.10.10">
    <property type="entry name" value="YVTN repeat-like/Quinoprotein amine dehydrogenase"/>
    <property type="match status" value="1"/>
</dbReference>
<dbReference type="KEGG" id="vcn:VOLCADRAFT_87114"/>
<dbReference type="InterPro" id="IPR001680">
    <property type="entry name" value="WD40_rpt"/>
</dbReference>
<protein>
    <submittedName>
        <fullName evidence="4">Uncharacterized protein</fullName>
    </submittedName>
</protein>
<dbReference type="GeneID" id="9618031"/>
<dbReference type="SMART" id="SM00320">
    <property type="entry name" value="WD40"/>
    <property type="match status" value="4"/>
</dbReference>
<evidence type="ECO:0000256" key="1">
    <source>
        <dbReference type="ARBA" id="ARBA00022574"/>
    </source>
</evidence>
<dbReference type="InterPro" id="IPR036322">
    <property type="entry name" value="WD40_repeat_dom_sf"/>
</dbReference>
<keyword evidence="1" id="KW-0853">WD repeat</keyword>
<dbReference type="EMBL" id="GL378325">
    <property type="protein sequence ID" value="EFJ52199.1"/>
    <property type="molecule type" value="Genomic_DNA"/>
</dbReference>
<evidence type="ECO:0000313" key="5">
    <source>
        <dbReference type="Proteomes" id="UP000001058"/>
    </source>
</evidence>
<evidence type="ECO:0000256" key="2">
    <source>
        <dbReference type="ARBA" id="ARBA00022737"/>
    </source>
</evidence>
<dbReference type="eggNOG" id="KOG2394">
    <property type="taxonomic scope" value="Eukaryota"/>
</dbReference>
<dbReference type="PANTHER" id="PTHR14107:SF16">
    <property type="entry name" value="AT02583P"/>
    <property type="match status" value="1"/>
</dbReference>